<keyword evidence="1" id="KW-0472">Membrane</keyword>
<proteinExistence type="predicted"/>
<keyword evidence="1" id="KW-1133">Transmembrane helix</keyword>
<gene>
    <name evidence="2" type="ORF">S01H1_10035</name>
</gene>
<name>X0RJ34_9ZZZZ</name>
<feature type="transmembrane region" description="Helical" evidence="1">
    <location>
        <begin position="101"/>
        <end position="119"/>
    </location>
</feature>
<evidence type="ECO:0000256" key="1">
    <source>
        <dbReference type="SAM" id="Phobius"/>
    </source>
</evidence>
<dbReference type="AlphaFoldDB" id="X0RJ34"/>
<organism evidence="2">
    <name type="scientific">marine sediment metagenome</name>
    <dbReference type="NCBI Taxonomy" id="412755"/>
    <lineage>
        <taxon>unclassified sequences</taxon>
        <taxon>metagenomes</taxon>
        <taxon>ecological metagenomes</taxon>
    </lineage>
</organism>
<protein>
    <submittedName>
        <fullName evidence="2">Uncharacterized protein</fullName>
    </submittedName>
</protein>
<comment type="caution">
    <text evidence="2">The sequence shown here is derived from an EMBL/GenBank/DDBJ whole genome shotgun (WGS) entry which is preliminary data.</text>
</comment>
<dbReference type="EMBL" id="BARS01005127">
    <property type="protein sequence ID" value="GAF68793.1"/>
    <property type="molecule type" value="Genomic_DNA"/>
</dbReference>
<keyword evidence="1" id="KW-0812">Transmembrane</keyword>
<reference evidence="2" key="1">
    <citation type="journal article" date="2014" name="Front. Microbiol.">
        <title>High frequency of phylogenetically diverse reductive dehalogenase-homologous genes in deep subseafloor sedimentary metagenomes.</title>
        <authorList>
            <person name="Kawai M."/>
            <person name="Futagami T."/>
            <person name="Toyoda A."/>
            <person name="Takaki Y."/>
            <person name="Nishi S."/>
            <person name="Hori S."/>
            <person name="Arai W."/>
            <person name="Tsubouchi T."/>
            <person name="Morono Y."/>
            <person name="Uchiyama I."/>
            <person name="Ito T."/>
            <person name="Fujiyama A."/>
            <person name="Inagaki F."/>
            <person name="Takami H."/>
        </authorList>
    </citation>
    <scope>NUCLEOTIDE SEQUENCE</scope>
    <source>
        <strain evidence="2">Expedition CK06-06</strain>
    </source>
</reference>
<feature type="transmembrane region" description="Helical" evidence="1">
    <location>
        <begin position="7"/>
        <end position="27"/>
    </location>
</feature>
<evidence type="ECO:0000313" key="2">
    <source>
        <dbReference type="EMBL" id="GAF68793.1"/>
    </source>
</evidence>
<accession>X0RJ34</accession>
<sequence>MNKLEGISLWIILNLITVALMDIALFYQGTPAMKDATITKKFLTTEFWATLQWLFIIPASRIGNKFLSAPQLGLASFVYDFIGQVVTNIFWLKIPVTIDDWAAMIIILGAMYVSIYKIFG</sequence>